<dbReference type="PATRIC" id="fig|44574.3.peg.1308"/>
<evidence type="ECO:0000313" key="6">
    <source>
        <dbReference type="Proteomes" id="UP000324176"/>
    </source>
</evidence>
<evidence type="ECO:0000259" key="1">
    <source>
        <dbReference type="Pfam" id="PF01609"/>
    </source>
</evidence>
<dbReference type="PANTHER" id="PTHR33803">
    <property type="entry name" value="IS1478 TRANSPOSASE"/>
    <property type="match status" value="1"/>
</dbReference>
<proteinExistence type="predicted"/>
<reference evidence="4 6" key="3">
    <citation type="submission" date="2019-07" db="EMBL/GenBank/DDBJ databases">
        <title>Active sludge and wastewater microbial communities from Klosterneuburg, Austria.</title>
        <authorList>
            <person name="Wagner M."/>
        </authorList>
    </citation>
    <scope>NUCLEOTIDE SEQUENCE [LARGE SCALE GENOMIC DNA]</scope>
    <source>
        <strain evidence="4 6">Nm2</strain>
    </source>
</reference>
<dbReference type="Proteomes" id="UP000034156">
    <property type="component" value="Chromosome"/>
</dbReference>
<evidence type="ECO:0000259" key="2">
    <source>
        <dbReference type="Pfam" id="PF05598"/>
    </source>
</evidence>
<feature type="domain" description="Transposase IS4-like" evidence="1">
    <location>
        <begin position="272"/>
        <end position="411"/>
    </location>
</feature>
<dbReference type="Proteomes" id="UP000324176">
    <property type="component" value="Unassembled WGS sequence"/>
</dbReference>
<dbReference type="GO" id="GO:0004803">
    <property type="term" value="F:transposase activity"/>
    <property type="evidence" value="ECO:0007669"/>
    <property type="project" value="InterPro"/>
</dbReference>
<dbReference type="RefSeq" id="WP_046849456.1">
    <property type="nucleotide sequence ID" value="NZ_CP011451.1"/>
</dbReference>
<evidence type="ECO:0000313" key="4">
    <source>
        <dbReference type="EMBL" id="TYP91444.1"/>
    </source>
</evidence>
<dbReference type="GO" id="GO:0003677">
    <property type="term" value="F:DNA binding"/>
    <property type="evidence" value="ECO:0007669"/>
    <property type="project" value="InterPro"/>
</dbReference>
<dbReference type="NCBIfam" id="NF033578">
    <property type="entry name" value="transpos_IS5_1"/>
    <property type="match status" value="1"/>
</dbReference>
<dbReference type="KEGG" id="nco:AAW31_05430"/>
<dbReference type="Pfam" id="PF05598">
    <property type="entry name" value="DUF772"/>
    <property type="match status" value="1"/>
</dbReference>
<dbReference type="InterPro" id="IPR047710">
    <property type="entry name" value="Transpos_IS5-like"/>
</dbReference>
<accession>A0A0F7KAQ0</accession>
<evidence type="ECO:0000313" key="3">
    <source>
        <dbReference type="EMBL" id="AKH37375.1"/>
    </source>
</evidence>
<reference evidence="5" key="1">
    <citation type="submission" date="2015-05" db="EMBL/GenBank/DDBJ databases">
        <title>Draft genome of Nitrosomonas communis strain Nm2.</title>
        <authorList>
            <person name="Kozlowski J.A."/>
            <person name="Kits K.D."/>
            <person name="Stein L.Y."/>
        </authorList>
    </citation>
    <scope>NUCLEOTIDE SEQUENCE [LARGE SCALE GENOMIC DNA]</scope>
    <source>
        <strain evidence="5">Nm2</strain>
    </source>
</reference>
<dbReference type="AlphaFoldDB" id="A0A0F7KAQ0"/>
<dbReference type="Pfam" id="PF01609">
    <property type="entry name" value="DDE_Tnp_1"/>
    <property type="match status" value="1"/>
</dbReference>
<reference evidence="3 5" key="2">
    <citation type="journal article" date="2016" name="Genome Announc.">
        <title>Genome Sequence of Nitrosomonas communis Strain Nm2, a Mesophilic Ammonia-Oxidizing Bacterium Isolated from Mediterranean Soil.</title>
        <authorList>
            <person name="Kozlowski J.A."/>
            <person name="Kits K.D."/>
            <person name="Stein L.Y."/>
        </authorList>
    </citation>
    <scope>NUCLEOTIDE SEQUENCE [LARGE SCALE GENOMIC DNA]</scope>
    <source>
        <strain evidence="3 5">Nm2</strain>
    </source>
</reference>
<keyword evidence="5" id="KW-1185">Reference proteome</keyword>
<evidence type="ECO:0000313" key="5">
    <source>
        <dbReference type="Proteomes" id="UP000034156"/>
    </source>
</evidence>
<dbReference type="EMBL" id="CP011451">
    <property type="protein sequence ID" value="AKH37375.1"/>
    <property type="molecule type" value="Genomic_DNA"/>
</dbReference>
<protein>
    <submittedName>
        <fullName evidence="3 4">Transposase</fullName>
    </submittedName>
</protein>
<dbReference type="OrthoDB" id="9762730at2"/>
<gene>
    <name evidence="3" type="ORF">AAW31_05430</name>
    <name evidence="4" type="ORF">BCL69_100973</name>
</gene>
<dbReference type="InterPro" id="IPR002559">
    <property type="entry name" value="Transposase_11"/>
</dbReference>
<dbReference type="PANTHER" id="PTHR33803:SF3">
    <property type="entry name" value="BLL1974 PROTEIN"/>
    <property type="match status" value="1"/>
</dbReference>
<organism evidence="3 5">
    <name type="scientific">Nitrosomonas communis</name>
    <dbReference type="NCBI Taxonomy" id="44574"/>
    <lineage>
        <taxon>Bacteria</taxon>
        <taxon>Pseudomonadati</taxon>
        <taxon>Pseudomonadota</taxon>
        <taxon>Betaproteobacteria</taxon>
        <taxon>Nitrosomonadales</taxon>
        <taxon>Nitrosomonadaceae</taxon>
        <taxon>Nitrosomonas</taxon>
    </lineage>
</organism>
<feature type="domain" description="Transposase InsH N-terminal" evidence="2">
    <location>
        <begin position="22"/>
        <end position="115"/>
    </location>
</feature>
<dbReference type="InterPro" id="IPR008490">
    <property type="entry name" value="Transposase_InsH_N"/>
</dbReference>
<name>A0A0F7KAQ0_9PROT</name>
<sequence>MLTKTPELHQANLFEADLLLQLDPADPLLQLSAAIPWHQFEESFAIHYTEATGAPSKPIRLMVGLLLLKQLENLSDEAVVLQWKRNPYYQAFCGMKMFQRGLPCHSTELVHFRKRIGKEGFEKIFQMSIQLHGQLALEDTVNIDTTVQEKAVTYPTDSKLAIRIINRLNKLSKFHDILQRRTYVKEVKQLRLASRHFRHAKRRAQARRALKRLRTIAHKLIRELRRKLPQHGLFERYQADFLWYEQIWQQQPKDKNKIYSLHEPQVYCIAKGKEHKPYEYGAKASIASTAQSNLIVGVISHERNLHDHHTLPEILKHVEISRGKAVKQAVCDRGYRGRSEVSGTRIILPGKALKKDSRNQKDKKRKQCKRRAAIEPIIGHLKSDFRLSRNYLKGVMGDHINLLMAACAWNLNQWLLAIFWLLFPSLLERNNQLISR</sequence>
<dbReference type="GO" id="GO:0006313">
    <property type="term" value="P:DNA transposition"/>
    <property type="evidence" value="ECO:0007669"/>
    <property type="project" value="InterPro"/>
</dbReference>
<dbReference type="EMBL" id="VNHT01000009">
    <property type="protein sequence ID" value="TYP91444.1"/>
    <property type="molecule type" value="Genomic_DNA"/>
</dbReference>